<gene>
    <name evidence="2" type="ORF">NEDG_00276</name>
</gene>
<organism evidence="2 3">
    <name type="scientific">Nematocida displodere</name>
    <dbReference type="NCBI Taxonomy" id="1805483"/>
    <lineage>
        <taxon>Eukaryota</taxon>
        <taxon>Fungi</taxon>
        <taxon>Fungi incertae sedis</taxon>
        <taxon>Microsporidia</taxon>
        <taxon>Nematocida</taxon>
    </lineage>
</organism>
<reference evidence="2 3" key="1">
    <citation type="submission" date="2016-02" db="EMBL/GenBank/DDBJ databases">
        <title>Discovery of a natural microsporidian pathogen with a broad tissue tropism in Caenorhabditis elegans.</title>
        <authorList>
            <person name="Luallen R.J."/>
            <person name="Reinke A.W."/>
            <person name="Tong L."/>
            <person name="Botts M.R."/>
            <person name="Felix M.-A."/>
            <person name="Troemel E.R."/>
        </authorList>
    </citation>
    <scope>NUCLEOTIDE SEQUENCE [LARGE SCALE GENOMIC DNA]</scope>
    <source>
        <strain evidence="2 3">JUm2807</strain>
    </source>
</reference>
<dbReference type="VEuPathDB" id="MicrosporidiaDB:NEDG_00276"/>
<dbReference type="Proteomes" id="UP000185944">
    <property type="component" value="Unassembled WGS sequence"/>
</dbReference>
<protein>
    <submittedName>
        <fullName evidence="2">Uncharacterized protein</fullName>
    </submittedName>
</protein>
<name>A0A177EK12_9MICR</name>
<feature type="region of interest" description="Disordered" evidence="1">
    <location>
        <begin position="40"/>
        <end position="68"/>
    </location>
</feature>
<keyword evidence="3" id="KW-1185">Reference proteome</keyword>
<accession>A0A177EK12</accession>
<dbReference type="AlphaFoldDB" id="A0A177EK12"/>
<sequence length="288" mass="33336">MLKNNDNKAPLINNNNSLSYHNPTHIPAYSYGTIITPAKPTAPTTAPAPTTTPTTPTPTTPEPKKQMDERCSPLRFLEYYYNDLIMNRLKNDQDKEFFLIKTGDRQNIRGLITLANFKQFTNETHMWCQNTLLFERGTEADTIVFIAKTHANMLFVPHPSYNQGITFEEYLNTPQPTLVGKWYCFWATKMLHWPEVVASPKIYQKLGEFRIRVRQVRSFFNANVEIRQREILRNERNLTASEKAQAYTDINASKQQFAAAHGSIMNRFVTERMTLDDYHNAFQDSAKD</sequence>
<dbReference type="EMBL" id="LTDL01000014">
    <property type="protein sequence ID" value="OAG31801.1"/>
    <property type="molecule type" value="Genomic_DNA"/>
</dbReference>
<evidence type="ECO:0000313" key="2">
    <source>
        <dbReference type="EMBL" id="OAG31801.1"/>
    </source>
</evidence>
<evidence type="ECO:0000313" key="3">
    <source>
        <dbReference type="Proteomes" id="UP000185944"/>
    </source>
</evidence>
<evidence type="ECO:0000256" key="1">
    <source>
        <dbReference type="SAM" id="MobiDB-lite"/>
    </source>
</evidence>
<feature type="compositionally biased region" description="Low complexity" evidence="1">
    <location>
        <begin position="40"/>
        <end position="54"/>
    </location>
</feature>
<dbReference type="GeneID" id="93646626"/>
<comment type="caution">
    <text evidence="2">The sequence shown here is derived from an EMBL/GenBank/DDBJ whole genome shotgun (WGS) entry which is preliminary data.</text>
</comment>
<proteinExistence type="predicted"/>
<dbReference type="RefSeq" id="XP_067545402.1">
    <property type="nucleotide sequence ID" value="XM_067687694.1"/>
</dbReference>